<feature type="binding site" evidence="8">
    <location>
        <position position="8"/>
    </location>
    <ligand>
        <name>Mg(2+)</name>
        <dbReference type="ChEBI" id="CHEBI:18420"/>
    </ligand>
</feature>
<reference evidence="11" key="1">
    <citation type="journal article" date="2019" name="Int. J. Syst. Evol. Microbiol.">
        <title>The Global Catalogue of Microorganisms (GCM) 10K type strain sequencing project: providing services to taxonomists for standard genome sequencing and annotation.</title>
        <authorList>
            <consortium name="The Broad Institute Genomics Platform"/>
            <consortium name="The Broad Institute Genome Sequencing Center for Infectious Disease"/>
            <person name="Wu L."/>
            <person name="Ma J."/>
        </authorList>
    </citation>
    <scope>NUCLEOTIDE SEQUENCE [LARGE SCALE GENOMIC DNA]</scope>
    <source>
        <strain evidence="11">JCM 18424</strain>
    </source>
</reference>
<dbReference type="InterPro" id="IPR043129">
    <property type="entry name" value="ATPase_NBD"/>
</dbReference>
<dbReference type="NCBIfam" id="TIGR00016">
    <property type="entry name" value="ackA"/>
    <property type="match status" value="1"/>
</dbReference>
<evidence type="ECO:0000256" key="7">
    <source>
        <dbReference type="ARBA" id="ARBA00022842"/>
    </source>
</evidence>
<dbReference type="RefSeq" id="WP_077925392.1">
    <property type="nucleotide sequence ID" value="NZ_BAABKE010000004.1"/>
</dbReference>
<comment type="similarity">
    <text evidence="8 9">Belongs to the acetokinase family.</text>
</comment>
<comment type="catalytic activity">
    <reaction evidence="8">
        <text>acetate + ATP = acetyl phosphate + ADP</text>
        <dbReference type="Rhea" id="RHEA:11352"/>
        <dbReference type="ChEBI" id="CHEBI:22191"/>
        <dbReference type="ChEBI" id="CHEBI:30089"/>
        <dbReference type="ChEBI" id="CHEBI:30616"/>
        <dbReference type="ChEBI" id="CHEBI:456216"/>
        <dbReference type="EC" id="2.7.2.1"/>
    </reaction>
</comment>
<feature type="binding site" evidence="8">
    <location>
        <begin position="327"/>
        <end position="331"/>
    </location>
    <ligand>
        <name>ATP</name>
        <dbReference type="ChEBI" id="CHEBI:30616"/>
    </ligand>
</feature>
<dbReference type="PIRSF" id="PIRSF000722">
    <property type="entry name" value="Acetate_prop_kin"/>
    <property type="match status" value="1"/>
</dbReference>
<accession>A0ABP9MTH3</accession>
<dbReference type="EC" id="2.7.2.1" evidence="8"/>
<dbReference type="Gene3D" id="3.30.420.40">
    <property type="match status" value="2"/>
</dbReference>
<dbReference type="InterPro" id="IPR000890">
    <property type="entry name" value="Aliphatic_acid_kin_short-chain"/>
</dbReference>
<keyword evidence="5 8" id="KW-0418">Kinase</keyword>
<comment type="cofactor">
    <cofactor evidence="8">
        <name>Mg(2+)</name>
        <dbReference type="ChEBI" id="CHEBI:18420"/>
    </cofactor>
    <cofactor evidence="8">
        <name>Mn(2+)</name>
        <dbReference type="ChEBI" id="CHEBI:29035"/>
    </cofactor>
    <text evidence="8">Mg(2+). Can also accept Mn(2+).</text>
</comment>
<keyword evidence="4 8" id="KW-0547">Nucleotide-binding</keyword>
<comment type="pathway">
    <text evidence="8">Metabolic intermediate biosynthesis; acetyl-CoA biosynthesis; acetyl-CoA from acetate: step 1/2.</text>
</comment>
<evidence type="ECO:0000256" key="2">
    <source>
        <dbReference type="ARBA" id="ARBA00022679"/>
    </source>
</evidence>
<dbReference type="PANTHER" id="PTHR21060:SF21">
    <property type="entry name" value="ACETATE KINASE"/>
    <property type="match status" value="1"/>
</dbReference>
<evidence type="ECO:0000256" key="6">
    <source>
        <dbReference type="ARBA" id="ARBA00022840"/>
    </source>
</evidence>
<dbReference type="InterPro" id="IPR004372">
    <property type="entry name" value="Ac/propionate_kinase"/>
</dbReference>
<name>A0ABP9MTH3_9GAMM</name>
<evidence type="ECO:0000256" key="8">
    <source>
        <dbReference type="HAMAP-Rule" id="MF_00020"/>
    </source>
</evidence>
<comment type="subcellular location">
    <subcellularLocation>
        <location evidence="8">Cytoplasm</location>
    </subcellularLocation>
</comment>
<comment type="caution">
    <text evidence="10">The sequence shown here is derived from an EMBL/GenBank/DDBJ whole genome shotgun (WGS) entry which is preliminary data.</text>
</comment>
<dbReference type="Pfam" id="PF00871">
    <property type="entry name" value="Acetate_kinase"/>
    <property type="match status" value="1"/>
</dbReference>
<comment type="function">
    <text evidence="8">Catalyzes the formation of acetyl phosphate from acetate and ATP. Can also catalyze the reverse reaction.</text>
</comment>
<sequence>MSYILIFNCGSSSLKFSLMDEVSEQVEMSGLAERLGEAGAVITTSWNGNKTPADLGDGSGHKAAVDFILSFLKDQGYLDKIKAIGHRVVHGGIKFKDSALINDEVVAQIRKCIPYAPIHNPANLIGIEAAIAAFPTLPQVAVFDTAYHQTMPETAYLYAIPMDLYRDHNIRRYGFHGTSHRYIADKTIEKLGLDRNNSAIISAHLGNGSSLASIKNGKSVDTTMGFTPLEGLVMGTRAGDVDAGIVKFLSSKLNLNVDEIDTLLNSKSGLLGISELSNDCRTLWAAAEEGHKGAKLALEIMIYRLAKKIVSFIVPLGRLDALVFTGGIGENDVMTRKKVLEHLAFLGFKVDEAANSATSRGKEGIIGESPTFGKAMVLCTDEELMIVRDTVKIVNAL</sequence>
<feature type="site" description="Transition state stabilizer" evidence="8">
    <location>
        <position position="176"/>
    </location>
</feature>
<dbReference type="CDD" id="cd24010">
    <property type="entry name" value="ASKHA_NBD_AcK_PK"/>
    <property type="match status" value="1"/>
</dbReference>
<feature type="binding site" evidence="8">
    <location>
        <position position="15"/>
    </location>
    <ligand>
        <name>ATP</name>
        <dbReference type="ChEBI" id="CHEBI:30616"/>
    </ligand>
</feature>
<feature type="binding site" evidence="8">
    <location>
        <position position="87"/>
    </location>
    <ligand>
        <name>substrate</name>
    </ligand>
</feature>
<evidence type="ECO:0000256" key="3">
    <source>
        <dbReference type="ARBA" id="ARBA00022723"/>
    </source>
</evidence>
<dbReference type="EMBL" id="BAABKE010000004">
    <property type="protein sequence ID" value="GAA5099500.1"/>
    <property type="molecule type" value="Genomic_DNA"/>
</dbReference>
<comment type="subunit">
    <text evidence="8">Homodimer.</text>
</comment>
<proteinExistence type="inferred from homology"/>
<evidence type="ECO:0000256" key="5">
    <source>
        <dbReference type="ARBA" id="ARBA00022777"/>
    </source>
</evidence>
<dbReference type="GO" id="GO:0016301">
    <property type="term" value="F:kinase activity"/>
    <property type="evidence" value="ECO:0007669"/>
    <property type="project" value="UniProtKB-KW"/>
</dbReference>
<keyword evidence="1 8" id="KW-0963">Cytoplasm</keyword>
<feature type="active site" description="Proton donor/acceptor" evidence="8">
    <location>
        <position position="144"/>
    </location>
</feature>
<evidence type="ECO:0000313" key="10">
    <source>
        <dbReference type="EMBL" id="GAA5099500.1"/>
    </source>
</evidence>
<dbReference type="SUPFAM" id="SSF53067">
    <property type="entry name" value="Actin-like ATPase domain"/>
    <property type="match status" value="2"/>
</dbReference>
<dbReference type="Proteomes" id="UP001500631">
    <property type="component" value="Unassembled WGS sequence"/>
</dbReference>
<evidence type="ECO:0000256" key="9">
    <source>
        <dbReference type="RuleBase" id="RU003835"/>
    </source>
</evidence>
<evidence type="ECO:0000256" key="4">
    <source>
        <dbReference type="ARBA" id="ARBA00022741"/>
    </source>
</evidence>
<dbReference type="HAMAP" id="MF_00020">
    <property type="entry name" value="Acetate_kinase"/>
    <property type="match status" value="1"/>
</dbReference>
<feature type="binding site" evidence="8">
    <location>
        <position position="382"/>
    </location>
    <ligand>
        <name>Mg(2+)</name>
        <dbReference type="ChEBI" id="CHEBI:18420"/>
    </ligand>
</feature>
<feature type="binding site" evidence="8">
    <location>
        <begin position="204"/>
        <end position="208"/>
    </location>
    <ligand>
        <name>ATP</name>
        <dbReference type="ChEBI" id="CHEBI:30616"/>
    </ligand>
</feature>
<dbReference type="PRINTS" id="PR00471">
    <property type="entry name" value="ACETATEKNASE"/>
</dbReference>
<evidence type="ECO:0000313" key="11">
    <source>
        <dbReference type="Proteomes" id="UP001500631"/>
    </source>
</evidence>
<keyword evidence="6 8" id="KW-0067">ATP-binding</keyword>
<organism evidence="10 11">
    <name type="scientific">Wohlfahrtiimonas larvae</name>
    <dbReference type="NCBI Taxonomy" id="1157986"/>
    <lineage>
        <taxon>Bacteria</taxon>
        <taxon>Pseudomonadati</taxon>
        <taxon>Pseudomonadota</taxon>
        <taxon>Gammaproteobacteria</taxon>
        <taxon>Cardiobacteriales</taxon>
        <taxon>Ignatzschineriaceae</taxon>
        <taxon>Wohlfahrtiimonas</taxon>
    </lineage>
</organism>
<gene>
    <name evidence="8" type="primary">ackA</name>
    <name evidence="10" type="ORF">GCM10023338_13060</name>
</gene>
<feature type="binding site" evidence="8">
    <location>
        <begin position="279"/>
        <end position="281"/>
    </location>
    <ligand>
        <name>ATP</name>
        <dbReference type="ChEBI" id="CHEBI:30616"/>
    </ligand>
</feature>
<keyword evidence="2 8" id="KW-0808">Transferase</keyword>
<protein>
    <recommendedName>
        <fullName evidence="8">Acetate kinase</fullName>
        <ecNumber evidence="8">2.7.2.1</ecNumber>
    </recommendedName>
    <alternativeName>
        <fullName evidence="8">Acetokinase</fullName>
    </alternativeName>
</protein>
<keyword evidence="3 8" id="KW-0479">Metal-binding</keyword>
<feature type="site" description="Transition state stabilizer" evidence="8">
    <location>
        <position position="237"/>
    </location>
</feature>
<evidence type="ECO:0000256" key="1">
    <source>
        <dbReference type="ARBA" id="ARBA00022490"/>
    </source>
</evidence>
<dbReference type="PANTHER" id="PTHR21060">
    <property type="entry name" value="ACETATE KINASE"/>
    <property type="match status" value="1"/>
</dbReference>
<keyword evidence="11" id="KW-1185">Reference proteome</keyword>
<keyword evidence="7 8" id="KW-0460">Magnesium</keyword>